<dbReference type="SUPFAM" id="SSF54060">
    <property type="entry name" value="His-Me finger endonucleases"/>
    <property type="match status" value="1"/>
</dbReference>
<dbReference type="GO" id="GO:0016787">
    <property type="term" value="F:hydrolase activity"/>
    <property type="evidence" value="ECO:0007669"/>
    <property type="project" value="UniProtKB-KW"/>
</dbReference>
<organism evidence="11 12">
    <name type="scientific">Streptomyces bottropensis ATCC 25435</name>
    <dbReference type="NCBI Taxonomy" id="1054862"/>
    <lineage>
        <taxon>Bacteria</taxon>
        <taxon>Bacillati</taxon>
        <taxon>Actinomycetota</taxon>
        <taxon>Actinomycetes</taxon>
        <taxon>Kitasatosporales</taxon>
        <taxon>Streptomycetaceae</taxon>
        <taxon>Streptomyces</taxon>
    </lineage>
</organism>
<dbReference type="NCBIfam" id="TIGR01643">
    <property type="entry name" value="YD_repeat_2x"/>
    <property type="match status" value="1"/>
</dbReference>
<dbReference type="Gene3D" id="3.90.540.10">
    <property type="entry name" value="Colicin/pyocin, DNase domain"/>
    <property type="match status" value="1"/>
</dbReference>
<dbReference type="GO" id="GO:0042742">
    <property type="term" value="P:defense response to bacterium"/>
    <property type="evidence" value="ECO:0007669"/>
    <property type="project" value="UniProtKB-KW"/>
</dbReference>
<keyword evidence="3" id="KW-0540">Nuclease</keyword>
<dbReference type="Gene3D" id="2.170.16.10">
    <property type="entry name" value="Hedgehog/Intein (Hint) domain"/>
    <property type="match status" value="1"/>
</dbReference>
<dbReference type="Gene3D" id="2.180.10.10">
    <property type="entry name" value="RHS repeat-associated core"/>
    <property type="match status" value="1"/>
</dbReference>
<sequence length="1046" mass="112818">MPSQVMIEEAPPRRHHAKWSHFSPTKRDSPAARWSQNPPTNGVNEHLRSQITDPRGNNTFYTYDWAGQRRTVDDPDAGTSTTEYDVNGQISQTTSNGGKTVLTYGYDNLGRKTAVASGSDELAAWLWDGLGVPNGKGQITSTTSRDSAGNTYTTSTGSFDTRGRPLSSTVTLPAAVSGLAGTYTTSFAYDAADHLTKATYPAAGGLAAETVTTTYDTYGRPDRLTSTLGAAVYIDDTAYDSYDRLTGRTYGADFDGTGTNAQRAYSYDDSNGTRRLTSIATTTNVNELITERQKDTYRYDLSGRITELREEATGQTAQSQCFRYDDQSRLTSAFTHTLVCANSAQTTTNNQGTAPYQSAYTYDRMGNLQSVTDTNTAGTAALRDYLYPGYDDAGTWTTANANWPHGIRKILHKTGSTTTRTDTLTYDDNGTMLKRIEQPATGTATTIDYTWTKLAQLATVKTTKASGSELTRYAYDADGNLLVRTTPSEAIASLGGTELRTDGTTVTATRHYTSGGATVAMRTTEGTTATNGRLTYLMADTQASTQIAVDATTGTSTRRRYTPFGDERSGTLPTGTDNGFLGKTEDTSTGLSLLGARAYDPYLGRFLSPDPLSAPYRPQNLSAYSYSSNDPVNRSDPSGLMDADQGSSCTNHCEEHKQWVRETILGGSWQQEGDSGVDLNNDGYVTIYPAVHVPVGWDQAQIYTEAFYEKIDELCTYGRDSCADSSGPTDALAVNGAKGNACVAAGLNCPDGTRWGTSVAMAGGFMVAAEGGEGPAGGSGFGGLRTKSSPCAKCFLAGTDVLMADGTTKDIEDIEPGDKVQATDPETGESGAREVTRLIVTRDDKRFNELSIATENGIEQLTATHEHPFWSPSENDWIEADDLAPGMTLLADKGNTVIVTGSRPYRQQATTYNLTVDGLHTFYVLAGETPVLVHNSNCGGRWKLGEDYSKPSKNGASPSLSTMRKRFWKNEAAEPGAADQYGAANIGRMKRGSAPQRQRQDGSWESMELSHEPIPERDGGLLLTPRWPKDHVIMDPGGYRRLPPGY</sequence>
<keyword evidence="6" id="KW-0378">Hydrolase</keyword>
<evidence type="ECO:0000256" key="6">
    <source>
        <dbReference type="ARBA" id="ARBA00022801"/>
    </source>
</evidence>
<dbReference type="InterPro" id="IPR050708">
    <property type="entry name" value="T6SS_VgrG/RHS"/>
</dbReference>
<comment type="similarity">
    <text evidence="1">Belongs to the colicin/pyosin nuclease family.</text>
</comment>
<keyword evidence="8" id="KW-0078">Bacteriocin</keyword>
<dbReference type="InterPro" id="IPR030934">
    <property type="entry name" value="Intein_C"/>
</dbReference>
<evidence type="ECO:0000256" key="3">
    <source>
        <dbReference type="ARBA" id="ARBA00022722"/>
    </source>
</evidence>
<dbReference type="InterPro" id="IPR031325">
    <property type="entry name" value="RHS_repeat"/>
</dbReference>
<dbReference type="InterPro" id="IPR003587">
    <property type="entry name" value="Hint_dom_N"/>
</dbReference>
<dbReference type="InterPro" id="IPR044925">
    <property type="entry name" value="His-Me_finger_sf"/>
</dbReference>
<dbReference type="GO" id="GO:0016539">
    <property type="term" value="P:intein-mediated protein splicing"/>
    <property type="evidence" value="ECO:0007669"/>
    <property type="project" value="InterPro"/>
</dbReference>
<dbReference type="Pfam" id="PF25023">
    <property type="entry name" value="TEN_YD-shell"/>
    <property type="match status" value="1"/>
</dbReference>
<dbReference type="PROSITE" id="PS50818">
    <property type="entry name" value="INTEIN_C_TER"/>
    <property type="match status" value="1"/>
</dbReference>
<evidence type="ECO:0000256" key="5">
    <source>
        <dbReference type="ARBA" id="ARBA00022759"/>
    </source>
</evidence>
<dbReference type="Proteomes" id="UP000030760">
    <property type="component" value="Unassembled WGS sequence"/>
</dbReference>
<evidence type="ECO:0000256" key="4">
    <source>
        <dbReference type="ARBA" id="ARBA00022737"/>
    </source>
</evidence>
<feature type="compositionally biased region" description="Polar residues" evidence="9">
    <location>
        <begin position="34"/>
        <end position="57"/>
    </location>
</feature>
<feature type="compositionally biased region" description="Polar residues" evidence="9">
    <location>
        <begin position="623"/>
        <end position="636"/>
    </location>
</feature>
<dbReference type="SUPFAM" id="SSF51294">
    <property type="entry name" value="Hedgehog/intein (Hint) domain"/>
    <property type="match status" value="1"/>
</dbReference>
<evidence type="ECO:0000259" key="10">
    <source>
        <dbReference type="SMART" id="SM00306"/>
    </source>
</evidence>
<dbReference type="GO" id="GO:0031640">
    <property type="term" value="P:killing of cells of another organism"/>
    <property type="evidence" value="ECO:0007669"/>
    <property type="project" value="UniProtKB-KW"/>
</dbReference>
<evidence type="ECO:0000256" key="1">
    <source>
        <dbReference type="ARBA" id="ARBA00006811"/>
    </source>
</evidence>
<gene>
    <name evidence="11" type="ORF">SBD_2133</name>
</gene>
<dbReference type="InterPro" id="IPR037146">
    <property type="entry name" value="Colicin/pyocin_DNase_dom_sf"/>
</dbReference>
<feature type="region of interest" description="Disordered" evidence="9">
    <location>
        <begin position="139"/>
        <end position="166"/>
    </location>
</feature>
<feature type="region of interest" description="Disordered" evidence="9">
    <location>
        <begin position="1"/>
        <end position="57"/>
    </location>
</feature>
<dbReference type="InterPro" id="IPR006530">
    <property type="entry name" value="YD"/>
</dbReference>
<dbReference type="PANTHER" id="PTHR32305">
    <property type="match status" value="1"/>
</dbReference>
<keyword evidence="5" id="KW-0255">Endonuclease</keyword>
<evidence type="ECO:0000256" key="2">
    <source>
        <dbReference type="ARBA" id="ARBA00022529"/>
    </source>
</evidence>
<dbReference type="PROSITE" id="PS50817">
    <property type="entry name" value="INTEIN_N_TER"/>
    <property type="match status" value="1"/>
</dbReference>
<dbReference type="AlphaFoldDB" id="M3DIF5"/>
<evidence type="ECO:0000313" key="11">
    <source>
        <dbReference type="EMBL" id="EMF56572.1"/>
    </source>
</evidence>
<evidence type="ECO:0000256" key="8">
    <source>
        <dbReference type="ARBA" id="ARBA00023048"/>
    </source>
</evidence>
<dbReference type="InterPro" id="IPR022385">
    <property type="entry name" value="Rhs_assc_core"/>
</dbReference>
<accession>M3DIF5</accession>
<dbReference type="CDD" id="cd00081">
    <property type="entry name" value="Hint"/>
    <property type="match status" value="1"/>
</dbReference>
<dbReference type="InterPro" id="IPR056823">
    <property type="entry name" value="TEN-like_YD-shell"/>
</dbReference>
<dbReference type="Pfam" id="PF05593">
    <property type="entry name" value="RHS_repeat"/>
    <property type="match status" value="1"/>
</dbReference>
<reference evidence="12" key="1">
    <citation type="journal article" date="2013" name="Genome Announc.">
        <title>Draft Genome Sequence of Streptomyces bottropensis ATCC 25435, a Bottromycin-Producing Actinomycete.</title>
        <authorList>
            <person name="Zhang H."/>
            <person name="Zhou W."/>
            <person name="Zhuang Y."/>
            <person name="Liang X."/>
            <person name="Liu T."/>
        </authorList>
    </citation>
    <scope>NUCLEOTIDE SEQUENCE [LARGE SCALE GENOMIC DNA]</scope>
    <source>
        <strain evidence="12">ATCC 25435</strain>
    </source>
</reference>
<dbReference type="SMART" id="SM00306">
    <property type="entry name" value="HintN"/>
    <property type="match status" value="1"/>
</dbReference>
<feature type="region of interest" description="Disordered" evidence="9">
    <location>
        <begin position="553"/>
        <end position="584"/>
    </location>
</feature>
<name>M3DIF5_9ACTN</name>
<keyword evidence="4" id="KW-0677">Repeat</keyword>
<protein>
    <recommendedName>
        <fullName evidence="10">Hint domain-containing protein</fullName>
    </recommendedName>
</protein>
<dbReference type="EMBL" id="KB405062">
    <property type="protein sequence ID" value="EMF56572.1"/>
    <property type="molecule type" value="Genomic_DNA"/>
</dbReference>
<dbReference type="InterPro" id="IPR006141">
    <property type="entry name" value="Intein_N"/>
</dbReference>
<feature type="compositionally biased region" description="Basic and acidic residues" evidence="9">
    <location>
        <begin position="998"/>
        <end position="1019"/>
    </location>
</feature>
<feature type="region of interest" description="Disordered" evidence="9">
    <location>
        <begin position="979"/>
        <end position="1027"/>
    </location>
</feature>
<evidence type="ECO:0000256" key="7">
    <source>
        <dbReference type="ARBA" id="ARBA00023022"/>
    </source>
</evidence>
<feature type="domain" description="Hint" evidence="10">
    <location>
        <begin position="792"/>
        <end position="893"/>
    </location>
</feature>
<dbReference type="NCBIfam" id="TIGR01443">
    <property type="entry name" value="intein_Cterm"/>
    <property type="match status" value="1"/>
</dbReference>
<feature type="compositionally biased region" description="Polar residues" evidence="9">
    <location>
        <begin position="139"/>
        <end position="159"/>
    </location>
</feature>
<dbReference type="Pfam" id="PF07591">
    <property type="entry name" value="PT-HINT"/>
    <property type="match status" value="1"/>
</dbReference>
<dbReference type="NCBIfam" id="TIGR03696">
    <property type="entry name" value="Rhs_assc_core"/>
    <property type="match status" value="1"/>
</dbReference>
<evidence type="ECO:0000256" key="9">
    <source>
        <dbReference type="SAM" id="MobiDB-lite"/>
    </source>
</evidence>
<dbReference type="InterPro" id="IPR036844">
    <property type="entry name" value="Hint_dom_sf"/>
</dbReference>
<dbReference type="PANTHER" id="PTHR32305:SF17">
    <property type="entry name" value="TRNA NUCLEASE WAPA"/>
    <property type="match status" value="1"/>
</dbReference>
<keyword evidence="2" id="KW-0929">Antimicrobial</keyword>
<keyword evidence="7" id="KW-0044">Antibiotic</keyword>
<evidence type="ECO:0000313" key="12">
    <source>
        <dbReference type="Proteomes" id="UP000030760"/>
    </source>
</evidence>
<feature type="region of interest" description="Disordered" evidence="9">
    <location>
        <begin position="623"/>
        <end position="649"/>
    </location>
</feature>
<proteinExistence type="inferred from homology"/>
<dbReference type="GO" id="GO:0004519">
    <property type="term" value="F:endonuclease activity"/>
    <property type="evidence" value="ECO:0007669"/>
    <property type="project" value="UniProtKB-KW"/>
</dbReference>